<organism evidence="1 2">
    <name type="scientific">Dendrothele bispora (strain CBS 962.96)</name>
    <dbReference type="NCBI Taxonomy" id="1314807"/>
    <lineage>
        <taxon>Eukaryota</taxon>
        <taxon>Fungi</taxon>
        <taxon>Dikarya</taxon>
        <taxon>Basidiomycota</taxon>
        <taxon>Agaricomycotina</taxon>
        <taxon>Agaricomycetes</taxon>
        <taxon>Agaricomycetidae</taxon>
        <taxon>Agaricales</taxon>
        <taxon>Agaricales incertae sedis</taxon>
        <taxon>Dendrothele</taxon>
    </lineage>
</organism>
<dbReference type="Proteomes" id="UP000297245">
    <property type="component" value="Unassembled WGS sequence"/>
</dbReference>
<proteinExistence type="predicted"/>
<evidence type="ECO:0000313" key="2">
    <source>
        <dbReference type="Proteomes" id="UP000297245"/>
    </source>
</evidence>
<reference evidence="1 2" key="1">
    <citation type="journal article" date="2019" name="Nat. Ecol. Evol.">
        <title>Megaphylogeny resolves global patterns of mushroom evolution.</title>
        <authorList>
            <person name="Varga T."/>
            <person name="Krizsan K."/>
            <person name="Foldi C."/>
            <person name="Dima B."/>
            <person name="Sanchez-Garcia M."/>
            <person name="Sanchez-Ramirez S."/>
            <person name="Szollosi G.J."/>
            <person name="Szarkandi J.G."/>
            <person name="Papp V."/>
            <person name="Albert L."/>
            <person name="Andreopoulos W."/>
            <person name="Angelini C."/>
            <person name="Antonin V."/>
            <person name="Barry K.W."/>
            <person name="Bougher N.L."/>
            <person name="Buchanan P."/>
            <person name="Buyck B."/>
            <person name="Bense V."/>
            <person name="Catcheside P."/>
            <person name="Chovatia M."/>
            <person name="Cooper J."/>
            <person name="Damon W."/>
            <person name="Desjardin D."/>
            <person name="Finy P."/>
            <person name="Geml J."/>
            <person name="Haridas S."/>
            <person name="Hughes K."/>
            <person name="Justo A."/>
            <person name="Karasinski D."/>
            <person name="Kautmanova I."/>
            <person name="Kiss B."/>
            <person name="Kocsube S."/>
            <person name="Kotiranta H."/>
            <person name="LaButti K.M."/>
            <person name="Lechner B.E."/>
            <person name="Liimatainen K."/>
            <person name="Lipzen A."/>
            <person name="Lukacs Z."/>
            <person name="Mihaltcheva S."/>
            <person name="Morgado L.N."/>
            <person name="Niskanen T."/>
            <person name="Noordeloos M.E."/>
            <person name="Ohm R.A."/>
            <person name="Ortiz-Santana B."/>
            <person name="Ovrebo C."/>
            <person name="Racz N."/>
            <person name="Riley R."/>
            <person name="Savchenko A."/>
            <person name="Shiryaev A."/>
            <person name="Soop K."/>
            <person name="Spirin V."/>
            <person name="Szebenyi C."/>
            <person name="Tomsovsky M."/>
            <person name="Tulloss R.E."/>
            <person name="Uehling J."/>
            <person name="Grigoriev I.V."/>
            <person name="Vagvolgyi C."/>
            <person name="Papp T."/>
            <person name="Martin F.M."/>
            <person name="Miettinen O."/>
            <person name="Hibbett D.S."/>
            <person name="Nagy L.G."/>
        </authorList>
    </citation>
    <scope>NUCLEOTIDE SEQUENCE [LARGE SCALE GENOMIC DNA]</scope>
    <source>
        <strain evidence="1 2">CBS 962.96</strain>
    </source>
</reference>
<name>A0A4S8MFQ4_DENBC</name>
<accession>A0A4S8MFQ4</accession>
<dbReference type="OrthoDB" id="2898360at2759"/>
<sequence length="165" mass="19454">KYHVRASIAAIMVQVMRERNDKEGEKMWNYVLNCLGKLEHDGMSDEEEGTEEIVTDGKVTRVQVRKVMQVTWRHPSFRGLFELVDKTRGVEAAIFSRQGRPPMTRIRVDEEPSRKRPPPKHLPVSFFKPEYLQDLSKYSYQIDELRMSKKEFPLYEVNNLQNPDE</sequence>
<dbReference type="EMBL" id="ML179089">
    <property type="protein sequence ID" value="THV01475.1"/>
    <property type="molecule type" value="Genomic_DNA"/>
</dbReference>
<feature type="non-terminal residue" evidence="1">
    <location>
        <position position="1"/>
    </location>
</feature>
<protein>
    <submittedName>
        <fullName evidence="1">Uncharacterized protein</fullName>
    </submittedName>
</protein>
<keyword evidence="2" id="KW-1185">Reference proteome</keyword>
<dbReference type="AlphaFoldDB" id="A0A4S8MFQ4"/>
<evidence type="ECO:0000313" key="1">
    <source>
        <dbReference type="EMBL" id="THV01475.1"/>
    </source>
</evidence>
<gene>
    <name evidence="1" type="ORF">K435DRAFT_655235</name>
</gene>